<dbReference type="Proteomes" id="UP001219525">
    <property type="component" value="Unassembled WGS sequence"/>
</dbReference>
<gene>
    <name evidence="2" type="ORF">GGX14DRAFT_399653</name>
</gene>
<feature type="compositionally biased region" description="Basic and acidic residues" evidence="1">
    <location>
        <begin position="1"/>
        <end position="10"/>
    </location>
</feature>
<protein>
    <submittedName>
        <fullName evidence="2">Uncharacterized protein</fullName>
    </submittedName>
</protein>
<proteinExistence type="predicted"/>
<feature type="compositionally biased region" description="Basic and acidic residues" evidence="1">
    <location>
        <begin position="274"/>
        <end position="287"/>
    </location>
</feature>
<reference evidence="2" key="1">
    <citation type="submission" date="2023-03" db="EMBL/GenBank/DDBJ databases">
        <title>Massive genome expansion in bonnet fungi (Mycena s.s.) driven by repeated elements and novel gene families across ecological guilds.</title>
        <authorList>
            <consortium name="Lawrence Berkeley National Laboratory"/>
            <person name="Harder C.B."/>
            <person name="Miyauchi S."/>
            <person name="Viragh M."/>
            <person name="Kuo A."/>
            <person name="Thoen E."/>
            <person name="Andreopoulos B."/>
            <person name="Lu D."/>
            <person name="Skrede I."/>
            <person name="Drula E."/>
            <person name="Henrissat B."/>
            <person name="Morin E."/>
            <person name="Kohler A."/>
            <person name="Barry K."/>
            <person name="LaButti K."/>
            <person name="Morin E."/>
            <person name="Salamov A."/>
            <person name="Lipzen A."/>
            <person name="Mereny Z."/>
            <person name="Hegedus B."/>
            <person name="Baldrian P."/>
            <person name="Stursova M."/>
            <person name="Weitz H."/>
            <person name="Taylor A."/>
            <person name="Grigoriev I.V."/>
            <person name="Nagy L.G."/>
            <person name="Martin F."/>
            <person name="Kauserud H."/>
        </authorList>
    </citation>
    <scope>NUCLEOTIDE SEQUENCE</scope>
    <source>
        <strain evidence="2">9144</strain>
    </source>
</reference>
<accession>A0AAD6Y590</accession>
<keyword evidence="3" id="KW-1185">Reference proteome</keyword>
<dbReference type="EMBL" id="JARJCW010000056">
    <property type="protein sequence ID" value="KAJ7202080.1"/>
    <property type="molecule type" value="Genomic_DNA"/>
</dbReference>
<feature type="region of interest" description="Disordered" evidence="1">
    <location>
        <begin position="176"/>
        <end position="206"/>
    </location>
</feature>
<evidence type="ECO:0000256" key="1">
    <source>
        <dbReference type="SAM" id="MobiDB-lite"/>
    </source>
</evidence>
<feature type="region of interest" description="Disordered" evidence="1">
    <location>
        <begin position="267"/>
        <end position="287"/>
    </location>
</feature>
<comment type="caution">
    <text evidence="2">The sequence shown here is derived from an EMBL/GenBank/DDBJ whole genome shotgun (WGS) entry which is preliminary data.</text>
</comment>
<feature type="region of interest" description="Disordered" evidence="1">
    <location>
        <begin position="1"/>
        <end position="20"/>
    </location>
</feature>
<name>A0AAD6Y590_9AGAR</name>
<feature type="region of interest" description="Disordered" evidence="1">
    <location>
        <begin position="152"/>
        <end position="171"/>
    </location>
</feature>
<dbReference type="AlphaFoldDB" id="A0AAD6Y590"/>
<evidence type="ECO:0000313" key="2">
    <source>
        <dbReference type="EMBL" id="KAJ7202080.1"/>
    </source>
</evidence>
<evidence type="ECO:0000313" key="3">
    <source>
        <dbReference type="Proteomes" id="UP001219525"/>
    </source>
</evidence>
<sequence>MDRYLGDVRNRPSGGSRLFRTPTSYNHDNLTIRYMMERAIFAAGGDCKMDAKCPRSPISSRARDAGIFSDHLGYAGGGPLIGVTVLEDRNRALTNGAMFDKKKRGGKSVSSMNAHPSDGTVEIFVAFDFSPTHAWPSASLLPSKMTLRVRSKRRSAASSLREKPVQVNVRHRQKARLQEQQSLRGCGCPSESERREEGPPGSSTTCTCASPRVVALDQQTQIGLSRCTGSLRYGERAVYYESMCHLFYIGITRQTVETVHSYSLAPRKKAPPTEIHKVRRTNDADTP</sequence>
<organism evidence="2 3">
    <name type="scientific">Mycena pura</name>
    <dbReference type="NCBI Taxonomy" id="153505"/>
    <lineage>
        <taxon>Eukaryota</taxon>
        <taxon>Fungi</taxon>
        <taxon>Dikarya</taxon>
        <taxon>Basidiomycota</taxon>
        <taxon>Agaricomycotina</taxon>
        <taxon>Agaricomycetes</taxon>
        <taxon>Agaricomycetidae</taxon>
        <taxon>Agaricales</taxon>
        <taxon>Marasmiineae</taxon>
        <taxon>Mycenaceae</taxon>
        <taxon>Mycena</taxon>
    </lineage>
</organism>